<comment type="cofactor">
    <cofactor evidence="1">
        <name>Mg(2+)</name>
        <dbReference type="ChEBI" id="CHEBI:18420"/>
    </cofactor>
</comment>
<evidence type="ECO:0000313" key="4">
    <source>
        <dbReference type="EMBL" id="GBN08300.1"/>
    </source>
</evidence>
<evidence type="ECO:0000313" key="5">
    <source>
        <dbReference type="Proteomes" id="UP000499080"/>
    </source>
</evidence>
<dbReference type="PANTHER" id="PTHR10492">
    <property type="match status" value="1"/>
</dbReference>
<dbReference type="GO" id="GO:0000723">
    <property type="term" value="P:telomere maintenance"/>
    <property type="evidence" value="ECO:0007669"/>
    <property type="project" value="InterPro"/>
</dbReference>
<protein>
    <recommendedName>
        <fullName evidence="1">ATP-dependent DNA helicase</fullName>
        <ecNumber evidence="1">5.6.2.3</ecNumber>
    </recommendedName>
</protein>
<dbReference type="EC" id="5.6.2.3" evidence="1"/>
<comment type="caution">
    <text evidence="4">The sequence shown here is derived from an EMBL/GenBank/DDBJ whole genome shotgun (WGS) entry which is preliminary data.</text>
</comment>
<dbReference type="AlphaFoldDB" id="A0A4Y2L1Z6"/>
<keyword evidence="1" id="KW-0067">ATP-binding</keyword>
<feature type="domain" description="DNA helicase Pif1-like DEAD-box helicase" evidence="2">
    <location>
        <begin position="10"/>
        <end position="222"/>
    </location>
</feature>
<dbReference type="InterPro" id="IPR049163">
    <property type="entry name" value="Pif1-like_2B_dom"/>
</dbReference>
<dbReference type="OrthoDB" id="272985at2759"/>
<organism evidence="4 5">
    <name type="scientific">Araneus ventricosus</name>
    <name type="common">Orbweaver spider</name>
    <name type="synonym">Epeira ventricosa</name>
    <dbReference type="NCBI Taxonomy" id="182803"/>
    <lineage>
        <taxon>Eukaryota</taxon>
        <taxon>Metazoa</taxon>
        <taxon>Ecdysozoa</taxon>
        <taxon>Arthropoda</taxon>
        <taxon>Chelicerata</taxon>
        <taxon>Arachnida</taxon>
        <taxon>Araneae</taxon>
        <taxon>Araneomorphae</taxon>
        <taxon>Entelegynae</taxon>
        <taxon>Araneoidea</taxon>
        <taxon>Araneidae</taxon>
        <taxon>Araneus</taxon>
    </lineage>
</organism>
<sequence length="456" mass="51059">MVETNKPRQTEDQRTAYEAVMNVISEEKGDILFLDAPGRTGKTFLINLMLAEIPSKRHIALAVASSEIASTLLDVGRTAHSALQLQLNLAQTENPVSKISKSSGKAAILQTCKLIVWDACTMSKKKAFEALDRTMRHLQNDNRIIGGVVILLSGDFLQTLPVISMATPSDELNAFFKASELWQYVQRITLTNNMRVHVLGDISYENFAKQLLSLGEGKLPTKYASDLFSIQSDFCVSIPSLKELIRHVFPVISNKYKDHHWLCERAILAPKNENVNKMNEIILQKLPENSITYKFVEAVMDKEQAVYYPTEFLNPPGMPPHMLNLKVGSSIMLLRNLDTPKLCNGTRLCVSKLMANVIQATILTGDKDESVFIPCIPIIPSDMPFEFKHFQFSVRLAFAITINKAQGQSLRVAGINLETPSFSHGQLLNVLGWGFQGICSYMLQTARLKMPFIRKL</sequence>
<dbReference type="GO" id="GO:0006281">
    <property type="term" value="P:DNA repair"/>
    <property type="evidence" value="ECO:0007669"/>
    <property type="project" value="UniProtKB-KW"/>
</dbReference>
<evidence type="ECO:0000259" key="2">
    <source>
        <dbReference type="Pfam" id="PF05970"/>
    </source>
</evidence>
<keyword evidence="1" id="KW-0233">DNA recombination</keyword>
<keyword evidence="1" id="KW-0227">DNA damage</keyword>
<feature type="domain" description="DNA helicase Pif1-like 2B" evidence="3">
    <location>
        <begin position="313"/>
        <end position="353"/>
    </location>
</feature>
<keyword evidence="1" id="KW-0378">Hydrolase</keyword>
<keyword evidence="1" id="KW-0547">Nucleotide-binding</keyword>
<evidence type="ECO:0000259" key="3">
    <source>
        <dbReference type="Pfam" id="PF21530"/>
    </source>
</evidence>
<gene>
    <name evidence="4" type="ORF">AVEN_133797_1</name>
</gene>
<proteinExistence type="inferred from homology"/>
<dbReference type="GO" id="GO:0005524">
    <property type="term" value="F:ATP binding"/>
    <property type="evidence" value="ECO:0007669"/>
    <property type="project" value="UniProtKB-KW"/>
</dbReference>
<name>A0A4Y2L1Z6_ARAVE</name>
<dbReference type="GO" id="GO:0043139">
    <property type="term" value="F:5'-3' DNA helicase activity"/>
    <property type="evidence" value="ECO:0007669"/>
    <property type="project" value="UniProtKB-EC"/>
</dbReference>
<keyword evidence="1" id="KW-0347">Helicase</keyword>
<dbReference type="InterPro" id="IPR010285">
    <property type="entry name" value="DNA_helicase_pif1-like_DEAD"/>
</dbReference>
<dbReference type="GO" id="GO:0006310">
    <property type="term" value="P:DNA recombination"/>
    <property type="evidence" value="ECO:0007669"/>
    <property type="project" value="UniProtKB-KW"/>
</dbReference>
<reference evidence="4 5" key="1">
    <citation type="journal article" date="2019" name="Sci. Rep.">
        <title>Orb-weaving spider Araneus ventricosus genome elucidates the spidroin gene catalogue.</title>
        <authorList>
            <person name="Kono N."/>
            <person name="Nakamura H."/>
            <person name="Ohtoshi R."/>
            <person name="Moran D.A.P."/>
            <person name="Shinohara A."/>
            <person name="Yoshida Y."/>
            <person name="Fujiwara M."/>
            <person name="Mori M."/>
            <person name="Tomita M."/>
            <person name="Arakawa K."/>
        </authorList>
    </citation>
    <scope>NUCLEOTIDE SEQUENCE [LARGE SCALE GENOMIC DNA]</scope>
</reference>
<keyword evidence="1" id="KW-0234">DNA repair</keyword>
<dbReference type="GO" id="GO:0016887">
    <property type="term" value="F:ATP hydrolysis activity"/>
    <property type="evidence" value="ECO:0007669"/>
    <property type="project" value="RHEA"/>
</dbReference>
<dbReference type="PANTHER" id="PTHR10492:SF57">
    <property type="entry name" value="ATP-DEPENDENT DNA HELICASE"/>
    <property type="match status" value="1"/>
</dbReference>
<keyword evidence="5" id="KW-1185">Reference proteome</keyword>
<dbReference type="Pfam" id="PF21530">
    <property type="entry name" value="Pif1_2B_dom"/>
    <property type="match status" value="1"/>
</dbReference>
<dbReference type="EMBL" id="BGPR01005250">
    <property type="protein sequence ID" value="GBN08300.1"/>
    <property type="molecule type" value="Genomic_DNA"/>
</dbReference>
<comment type="catalytic activity">
    <reaction evidence="1">
        <text>ATP + H2O = ADP + phosphate + H(+)</text>
        <dbReference type="Rhea" id="RHEA:13065"/>
        <dbReference type="ChEBI" id="CHEBI:15377"/>
        <dbReference type="ChEBI" id="CHEBI:15378"/>
        <dbReference type="ChEBI" id="CHEBI:30616"/>
        <dbReference type="ChEBI" id="CHEBI:43474"/>
        <dbReference type="ChEBI" id="CHEBI:456216"/>
        <dbReference type="EC" id="5.6.2.3"/>
    </reaction>
</comment>
<dbReference type="Proteomes" id="UP000499080">
    <property type="component" value="Unassembled WGS sequence"/>
</dbReference>
<evidence type="ECO:0000256" key="1">
    <source>
        <dbReference type="RuleBase" id="RU363044"/>
    </source>
</evidence>
<comment type="similarity">
    <text evidence="1">Belongs to the helicase family.</text>
</comment>
<dbReference type="InterPro" id="IPR027417">
    <property type="entry name" value="P-loop_NTPase"/>
</dbReference>
<dbReference type="Pfam" id="PF05970">
    <property type="entry name" value="PIF1"/>
    <property type="match status" value="1"/>
</dbReference>
<dbReference type="Gene3D" id="3.40.50.300">
    <property type="entry name" value="P-loop containing nucleotide triphosphate hydrolases"/>
    <property type="match status" value="1"/>
</dbReference>
<dbReference type="SUPFAM" id="SSF52540">
    <property type="entry name" value="P-loop containing nucleoside triphosphate hydrolases"/>
    <property type="match status" value="2"/>
</dbReference>
<accession>A0A4Y2L1Z6</accession>